<dbReference type="Gene3D" id="3.20.20.70">
    <property type="entry name" value="Aldolase class I"/>
    <property type="match status" value="1"/>
</dbReference>
<dbReference type="InterPro" id="IPR018517">
    <property type="entry name" value="tRNA_hU_synthase_CS"/>
</dbReference>
<keyword evidence="17" id="KW-1185">Reference proteome</keyword>
<dbReference type="GO" id="GO:0050660">
    <property type="term" value="F:flavin adenine dinucleotide binding"/>
    <property type="evidence" value="ECO:0007669"/>
    <property type="project" value="InterPro"/>
</dbReference>
<protein>
    <recommendedName>
        <fullName evidence="12">tRNA-dihydrouridine synthase</fullName>
        <ecNumber evidence="12">1.3.1.-</ecNumber>
    </recommendedName>
</protein>
<feature type="active site" description="Proton donor" evidence="13">
    <location>
        <position position="101"/>
    </location>
</feature>
<evidence type="ECO:0000256" key="6">
    <source>
        <dbReference type="ARBA" id="ARBA00022694"/>
    </source>
</evidence>
<dbReference type="GO" id="GO:0017150">
    <property type="term" value="F:tRNA dihydrouridine synthase activity"/>
    <property type="evidence" value="ECO:0007669"/>
    <property type="project" value="InterPro"/>
</dbReference>
<evidence type="ECO:0000256" key="9">
    <source>
        <dbReference type="ARBA" id="ARBA00023002"/>
    </source>
</evidence>
<evidence type="ECO:0000256" key="12">
    <source>
        <dbReference type="PIRNR" id="PIRNR006621"/>
    </source>
</evidence>
<dbReference type="EMBL" id="FP929003">
    <property type="protein sequence ID" value="CBK43627.1"/>
    <property type="molecule type" value="Genomic_DNA"/>
</dbReference>
<accession>D8P7Z5</accession>
<organism evidence="16 17">
    <name type="scientific">Nitrospira defluvii</name>
    <dbReference type="NCBI Taxonomy" id="330214"/>
    <lineage>
        <taxon>Bacteria</taxon>
        <taxon>Pseudomonadati</taxon>
        <taxon>Nitrospirota</taxon>
        <taxon>Nitrospiria</taxon>
        <taxon>Nitrospirales</taxon>
        <taxon>Nitrospiraceae</taxon>
        <taxon>Nitrospira</taxon>
    </lineage>
</organism>
<name>D8P7Z5_9BACT</name>
<dbReference type="GO" id="GO:0000049">
    <property type="term" value="F:tRNA binding"/>
    <property type="evidence" value="ECO:0007669"/>
    <property type="project" value="UniProtKB-KW"/>
</dbReference>
<dbReference type="PROSITE" id="PS01136">
    <property type="entry name" value="UPF0034"/>
    <property type="match status" value="1"/>
</dbReference>
<dbReference type="Pfam" id="PF01207">
    <property type="entry name" value="Dus"/>
    <property type="match status" value="2"/>
</dbReference>
<feature type="binding site" evidence="14">
    <location>
        <position position="206"/>
    </location>
    <ligand>
        <name>FMN</name>
        <dbReference type="ChEBI" id="CHEBI:58210"/>
    </ligand>
</feature>
<feature type="binding site" evidence="14">
    <location>
        <position position="178"/>
    </location>
    <ligand>
        <name>FMN</name>
        <dbReference type="ChEBI" id="CHEBI:58210"/>
    </ligand>
</feature>
<dbReference type="InterPro" id="IPR001269">
    <property type="entry name" value="DUS_fam"/>
</dbReference>
<feature type="binding site" evidence="14">
    <location>
        <position position="71"/>
    </location>
    <ligand>
        <name>FMN</name>
        <dbReference type="ChEBI" id="CHEBI:58210"/>
    </ligand>
</feature>
<keyword evidence="5 12" id="KW-0288">FMN</keyword>
<evidence type="ECO:0000256" key="4">
    <source>
        <dbReference type="ARBA" id="ARBA00022630"/>
    </source>
</evidence>
<dbReference type="KEGG" id="nde:NIDE3957"/>
<dbReference type="STRING" id="330214.NIDE3957"/>
<keyword evidence="4 12" id="KW-0285">Flavoprotein</keyword>
<comment type="catalytic activity">
    <reaction evidence="10">
        <text>a 5,6-dihydrouridine in tRNA + NADP(+) = a uridine in tRNA + NADPH + H(+)</text>
        <dbReference type="Rhea" id="RHEA:23624"/>
        <dbReference type="Rhea" id="RHEA-COMP:13339"/>
        <dbReference type="Rhea" id="RHEA-COMP:13887"/>
        <dbReference type="ChEBI" id="CHEBI:15378"/>
        <dbReference type="ChEBI" id="CHEBI:57783"/>
        <dbReference type="ChEBI" id="CHEBI:58349"/>
        <dbReference type="ChEBI" id="CHEBI:65315"/>
        <dbReference type="ChEBI" id="CHEBI:74443"/>
    </reaction>
</comment>
<gene>
    <name evidence="16" type="ORF">NIDE3957</name>
</gene>
<evidence type="ECO:0000259" key="15">
    <source>
        <dbReference type="Pfam" id="PF01207"/>
    </source>
</evidence>
<reference evidence="16 17" key="1">
    <citation type="journal article" date="2010" name="Proc. Natl. Acad. Sci. U.S.A.">
        <title>A Nitrospira metagenome illuminates the physiology and evolution of globally important nitrite-oxidizing bacteria.</title>
        <authorList>
            <person name="Lucker S."/>
            <person name="Wagner M."/>
            <person name="Maixner F."/>
            <person name="Pelletier E."/>
            <person name="Koch H."/>
            <person name="Vacherie B."/>
            <person name="Rattei T."/>
            <person name="Sinninghe Damste J."/>
            <person name="Spieck E."/>
            <person name="Le Paslier D."/>
            <person name="Daims H."/>
        </authorList>
    </citation>
    <scope>NUCLEOTIDE SEQUENCE [LARGE SCALE GENOMIC DNA]</scope>
</reference>
<evidence type="ECO:0000256" key="3">
    <source>
        <dbReference type="ARBA" id="ARBA00022555"/>
    </source>
</evidence>
<dbReference type="PANTHER" id="PTHR45846">
    <property type="entry name" value="TRNA-DIHYDROURIDINE(47) SYNTHASE [NAD(P)(+)]-LIKE"/>
    <property type="match status" value="1"/>
</dbReference>
<dbReference type="InterPro" id="IPR024036">
    <property type="entry name" value="tRNA-dHydroUridine_Synthase_C"/>
</dbReference>
<evidence type="ECO:0000256" key="2">
    <source>
        <dbReference type="ARBA" id="ARBA00002790"/>
    </source>
</evidence>
<evidence type="ECO:0000313" key="17">
    <source>
        <dbReference type="Proteomes" id="UP000001660"/>
    </source>
</evidence>
<dbReference type="eggNOG" id="COG0042">
    <property type="taxonomic scope" value="Bacteria"/>
</dbReference>
<dbReference type="OrthoDB" id="9764501at2"/>
<dbReference type="InterPro" id="IPR035587">
    <property type="entry name" value="DUS-like_FMN-bd"/>
</dbReference>
<evidence type="ECO:0000256" key="14">
    <source>
        <dbReference type="PIRSR" id="PIRSR006621-2"/>
    </source>
</evidence>
<evidence type="ECO:0000256" key="8">
    <source>
        <dbReference type="ARBA" id="ARBA00022884"/>
    </source>
</evidence>
<feature type="binding site" evidence="14">
    <location>
        <begin position="264"/>
        <end position="265"/>
    </location>
    <ligand>
        <name>FMN</name>
        <dbReference type="ChEBI" id="CHEBI:58210"/>
    </ligand>
</feature>
<keyword evidence="6 12" id="KW-0819">tRNA processing</keyword>
<dbReference type="CDD" id="cd02801">
    <property type="entry name" value="DUS_like_FMN"/>
    <property type="match status" value="1"/>
</dbReference>
<evidence type="ECO:0000313" key="16">
    <source>
        <dbReference type="EMBL" id="CBK43627.1"/>
    </source>
</evidence>
<evidence type="ECO:0000256" key="5">
    <source>
        <dbReference type="ARBA" id="ARBA00022643"/>
    </source>
</evidence>
<dbReference type="PANTHER" id="PTHR45846:SF1">
    <property type="entry name" value="TRNA-DIHYDROURIDINE(47) SYNTHASE [NAD(P)(+)]-LIKE"/>
    <property type="match status" value="1"/>
</dbReference>
<sequence>MSFWATLPQPILGLAPMDGVTDAAFRRVVASQGQPDITFTEFTNVNEICRGPDHLLESLIYSEAERPIVAQLYGKDPDQFYRAAQVVCELGFDGLDINMGCPSKSVAASGSGAALIKTPDLAHAIVRAARQGLEDWAAGQSIHSQGFKPSRIEFIHTLNHSRSGVPVVPRRLLPLSIKTRLGFDCVVVERWVEHLLEARPAAITLHGRTLQQMYRGAADWSAIAEAATVARGTGTLMLGNGDLNTLVDAMRRVAESNVQGVLVGRGTLGSPWFFREKEQARRAFSERRDLAALPATAWEPQVSVSHRMQVMLDHARQYEAIAGLERFRSIRKHLGWYCKGFPHAAAMRGKMFGASNVQDVERIVAEFCQDLMQSERDASAFASLASQSSSVSAA</sequence>
<feature type="domain" description="DUS-like FMN-binding" evidence="15">
    <location>
        <begin position="173"/>
        <end position="361"/>
    </location>
</feature>
<comment type="similarity">
    <text evidence="12">Belongs to the dus family.</text>
</comment>
<keyword evidence="7" id="KW-0521">NADP</keyword>
<dbReference type="AlphaFoldDB" id="D8P7Z5"/>
<comment type="function">
    <text evidence="2 12">Catalyzes the synthesis of 5,6-dihydrouridine (D), a modified base found in the D-loop of most tRNAs, via the reduction of the C5-C6 double bond in target uridines.</text>
</comment>
<comment type="catalytic activity">
    <reaction evidence="11">
        <text>a 5,6-dihydrouridine in tRNA + NAD(+) = a uridine in tRNA + NADH + H(+)</text>
        <dbReference type="Rhea" id="RHEA:54452"/>
        <dbReference type="Rhea" id="RHEA-COMP:13339"/>
        <dbReference type="Rhea" id="RHEA-COMP:13887"/>
        <dbReference type="ChEBI" id="CHEBI:15378"/>
        <dbReference type="ChEBI" id="CHEBI:57540"/>
        <dbReference type="ChEBI" id="CHEBI:57945"/>
        <dbReference type="ChEBI" id="CHEBI:65315"/>
        <dbReference type="ChEBI" id="CHEBI:74443"/>
    </reaction>
</comment>
<keyword evidence="3" id="KW-0820">tRNA-binding</keyword>
<dbReference type="EC" id="1.3.1.-" evidence="12"/>
<evidence type="ECO:0000256" key="13">
    <source>
        <dbReference type="PIRSR" id="PIRSR006621-1"/>
    </source>
</evidence>
<feature type="domain" description="DUS-like FMN-binding" evidence="15">
    <location>
        <begin position="14"/>
        <end position="132"/>
    </location>
</feature>
<dbReference type="PIRSF" id="PIRSF006621">
    <property type="entry name" value="Dus"/>
    <property type="match status" value="1"/>
</dbReference>
<comment type="cofactor">
    <cofactor evidence="1 12 14">
        <name>FMN</name>
        <dbReference type="ChEBI" id="CHEBI:58210"/>
    </cofactor>
</comment>
<keyword evidence="9 12" id="KW-0560">Oxidoreductase</keyword>
<dbReference type="Gene3D" id="1.10.1200.80">
    <property type="entry name" value="Putative flavin oxidoreducatase, domain 2"/>
    <property type="match status" value="1"/>
</dbReference>
<keyword evidence="8" id="KW-0694">RNA-binding</keyword>
<proteinExistence type="inferred from homology"/>
<evidence type="ECO:0000256" key="10">
    <source>
        <dbReference type="ARBA" id="ARBA00048205"/>
    </source>
</evidence>
<dbReference type="InterPro" id="IPR013785">
    <property type="entry name" value="Aldolase_TIM"/>
</dbReference>
<dbReference type="Proteomes" id="UP000001660">
    <property type="component" value="Chromosome"/>
</dbReference>
<dbReference type="HOGENOM" id="CLU_013299_0_3_0"/>
<evidence type="ECO:0000256" key="1">
    <source>
        <dbReference type="ARBA" id="ARBA00001917"/>
    </source>
</evidence>
<keyword evidence="14" id="KW-0547">Nucleotide-binding</keyword>
<evidence type="ECO:0000256" key="7">
    <source>
        <dbReference type="ARBA" id="ARBA00022857"/>
    </source>
</evidence>
<evidence type="ECO:0000256" key="11">
    <source>
        <dbReference type="ARBA" id="ARBA00048802"/>
    </source>
</evidence>
<dbReference type="SUPFAM" id="SSF51395">
    <property type="entry name" value="FMN-linked oxidoreductases"/>
    <property type="match status" value="1"/>
</dbReference>